<reference evidence="2" key="1">
    <citation type="submission" date="2022-02" db="EMBL/GenBank/DDBJ databases">
        <authorList>
            <person name="Henning P.M."/>
            <person name="McCubbin A.G."/>
            <person name="Shore J.S."/>
        </authorList>
    </citation>
    <scope>NUCLEOTIDE SEQUENCE</scope>
    <source>
        <strain evidence="2">F60SS</strain>
        <tissue evidence="2">Leaves</tissue>
    </source>
</reference>
<dbReference type="GO" id="GO:0034220">
    <property type="term" value="P:monoatomic ion transmembrane transport"/>
    <property type="evidence" value="ECO:0007669"/>
    <property type="project" value="UniProtKB-KW"/>
</dbReference>
<feature type="non-terminal residue" evidence="2">
    <location>
        <position position="1"/>
    </location>
</feature>
<evidence type="ECO:0000313" key="3">
    <source>
        <dbReference type="Proteomes" id="UP001141552"/>
    </source>
</evidence>
<accession>A0A9Q0GEZ2</accession>
<dbReference type="PANTHER" id="PTHR45651:SF11">
    <property type="entry name" value="CYCLIC NUCLEOTIDE-GATED ION CHANNEL 20, CHLOROPLASTIC-RELATED"/>
    <property type="match status" value="1"/>
</dbReference>
<sequence length="119" mass="13973">KVLVAERYSWAATRGVQEGWLLENLPEDLQRDIRRHLFKFVKKRENGKHRSRWYCSSLSEEMSVAEELLTWCLEHSSVSEDAKKIKFPGQRLVSSRTVRCLTNAAFGTQSWDRREGTWS</sequence>
<dbReference type="Gene3D" id="1.10.287.630">
    <property type="entry name" value="Helix hairpin bin"/>
    <property type="match status" value="1"/>
</dbReference>
<comment type="caution">
    <text evidence="2">The sequence shown here is derived from an EMBL/GenBank/DDBJ whole genome shotgun (WGS) entry which is preliminary data.</text>
</comment>
<protein>
    <submittedName>
        <fullName evidence="2">Uncharacterized protein</fullName>
    </submittedName>
</protein>
<keyword evidence="3" id="KW-1185">Reference proteome</keyword>
<keyword evidence="1" id="KW-0407">Ion channel</keyword>
<name>A0A9Q0GEZ2_9ROSI</name>
<dbReference type="Proteomes" id="UP001141552">
    <property type="component" value="Unassembled WGS sequence"/>
</dbReference>
<dbReference type="GO" id="GO:0016020">
    <property type="term" value="C:membrane"/>
    <property type="evidence" value="ECO:0007669"/>
    <property type="project" value="UniProtKB-SubCell"/>
</dbReference>
<feature type="non-terminal residue" evidence="2">
    <location>
        <position position="119"/>
    </location>
</feature>
<reference evidence="2" key="2">
    <citation type="journal article" date="2023" name="Plants (Basel)">
        <title>Annotation of the Turnera subulata (Passifloraceae) Draft Genome Reveals the S-Locus Evolved after the Divergence of Turneroideae from Passifloroideae in a Stepwise Manner.</title>
        <authorList>
            <person name="Henning P.M."/>
            <person name="Roalson E.H."/>
            <person name="Mir W."/>
            <person name="McCubbin A.G."/>
            <person name="Shore J.S."/>
        </authorList>
    </citation>
    <scope>NUCLEOTIDE SEQUENCE</scope>
    <source>
        <strain evidence="2">F60SS</strain>
    </source>
</reference>
<dbReference type="OrthoDB" id="421226at2759"/>
<keyword evidence="1" id="KW-0813">Transport</keyword>
<proteinExistence type="predicted"/>
<evidence type="ECO:0000313" key="2">
    <source>
        <dbReference type="EMBL" id="KAJ4848622.1"/>
    </source>
</evidence>
<dbReference type="AlphaFoldDB" id="A0A9Q0GEZ2"/>
<gene>
    <name evidence="2" type="ORF">Tsubulata_045871</name>
</gene>
<keyword evidence="1" id="KW-0406">Ion transport</keyword>
<evidence type="ECO:0000256" key="1">
    <source>
        <dbReference type="ARBA" id="ARBA00023303"/>
    </source>
</evidence>
<dbReference type="PANTHER" id="PTHR45651">
    <property type="entry name" value="CYCLIC NUCLEOTIDE-GATED ION CHANNEL 15-RELATED-RELATED"/>
    <property type="match status" value="1"/>
</dbReference>
<dbReference type="EMBL" id="JAKUCV010000857">
    <property type="protein sequence ID" value="KAJ4848622.1"/>
    <property type="molecule type" value="Genomic_DNA"/>
</dbReference>
<organism evidence="2 3">
    <name type="scientific">Turnera subulata</name>
    <dbReference type="NCBI Taxonomy" id="218843"/>
    <lineage>
        <taxon>Eukaryota</taxon>
        <taxon>Viridiplantae</taxon>
        <taxon>Streptophyta</taxon>
        <taxon>Embryophyta</taxon>
        <taxon>Tracheophyta</taxon>
        <taxon>Spermatophyta</taxon>
        <taxon>Magnoliopsida</taxon>
        <taxon>eudicotyledons</taxon>
        <taxon>Gunneridae</taxon>
        <taxon>Pentapetalae</taxon>
        <taxon>rosids</taxon>
        <taxon>fabids</taxon>
        <taxon>Malpighiales</taxon>
        <taxon>Passifloraceae</taxon>
        <taxon>Turnera</taxon>
    </lineage>
</organism>